<dbReference type="EMBL" id="VUJU01009111">
    <property type="protein sequence ID" value="KAF0721972.1"/>
    <property type="molecule type" value="Genomic_DNA"/>
</dbReference>
<gene>
    <name evidence="2" type="ORF">FWK35_00033473</name>
</gene>
<organism evidence="2 3">
    <name type="scientific">Aphis craccivora</name>
    <name type="common">Cowpea aphid</name>
    <dbReference type="NCBI Taxonomy" id="307492"/>
    <lineage>
        <taxon>Eukaryota</taxon>
        <taxon>Metazoa</taxon>
        <taxon>Ecdysozoa</taxon>
        <taxon>Arthropoda</taxon>
        <taxon>Hexapoda</taxon>
        <taxon>Insecta</taxon>
        <taxon>Pterygota</taxon>
        <taxon>Neoptera</taxon>
        <taxon>Paraneoptera</taxon>
        <taxon>Hemiptera</taxon>
        <taxon>Sternorrhyncha</taxon>
        <taxon>Aphidomorpha</taxon>
        <taxon>Aphidoidea</taxon>
        <taxon>Aphididae</taxon>
        <taxon>Aphidini</taxon>
        <taxon>Aphis</taxon>
        <taxon>Aphis</taxon>
    </lineage>
</organism>
<evidence type="ECO:0000313" key="2">
    <source>
        <dbReference type="EMBL" id="KAF0721972.1"/>
    </source>
</evidence>
<protein>
    <recommendedName>
        <fullName evidence="1">DUF4371 domain-containing protein</fullName>
    </recommendedName>
</protein>
<dbReference type="InterPro" id="IPR025398">
    <property type="entry name" value="DUF4371"/>
</dbReference>
<keyword evidence="3" id="KW-1185">Reference proteome</keyword>
<sequence length="352" mass="40225">MSEQKRIRLSGTAYQKQKLNRDEEIKKNSGALSKIILEEPNTLEVTDSLKEVGNSEQISDSIDIFNNEINKTLEENISIKSNENENNISDPGTWPAIFSDSLRLQLVKTGPIKPNKDFKYPRDALNRRFPISILSKALKNGEKWMELSARLNSNQTIDAAHQRVLNNETRHWQNVLERLMAIIEFLGKQCLPFRGTNDDLYENNNGNFLGLVQLLAKFDSVLSEHVSRIQNKEIQKEIIHLLSRAIKNKILENLYYSIIVDCTPNKSRVEQMSITIRFVDINQDTKKLDNNNNNNINNNFLGFIPVDITTGQELINAILTELKINKIPIQDMRGQGYDNGSNHGLNIQGYCT</sequence>
<dbReference type="PANTHER" id="PTHR45749:SF35">
    <property type="entry name" value="AC-LIKE TRANSPOSASE-RELATED"/>
    <property type="match status" value="1"/>
</dbReference>
<dbReference type="Proteomes" id="UP000478052">
    <property type="component" value="Unassembled WGS sequence"/>
</dbReference>
<dbReference type="Pfam" id="PF14291">
    <property type="entry name" value="DUF4371"/>
    <property type="match status" value="1"/>
</dbReference>
<dbReference type="AlphaFoldDB" id="A0A6G0W4H7"/>
<reference evidence="2 3" key="1">
    <citation type="submission" date="2019-08" db="EMBL/GenBank/DDBJ databases">
        <title>Whole genome of Aphis craccivora.</title>
        <authorList>
            <person name="Voronova N.V."/>
            <person name="Shulinski R.S."/>
            <person name="Bandarenka Y.V."/>
            <person name="Zhorov D.G."/>
            <person name="Warner D."/>
        </authorList>
    </citation>
    <scope>NUCLEOTIDE SEQUENCE [LARGE SCALE GENOMIC DNA]</scope>
    <source>
        <strain evidence="2">180601</strain>
        <tissue evidence="2">Whole Body</tissue>
    </source>
</reference>
<accession>A0A6G0W4H7</accession>
<evidence type="ECO:0000259" key="1">
    <source>
        <dbReference type="Pfam" id="PF14291"/>
    </source>
</evidence>
<dbReference type="PANTHER" id="PTHR45749">
    <property type="match status" value="1"/>
</dbReference>
<comment type="caution">
    <text evidence="2">The sequence shown here is derived from an EMBL/GenBank/DDBJ whole genome shotgun (WGS) entry which is preliminary data.</text>
</comment>
<name>A0A6G0W4H7_APHCR</name>
<feature type="domain" description="DUF4371" evidence="1">
    <location>
        <begin position="162"/>
        <end position="343"/>
    </location>
</feature>
<evidence type="ECO:0000313" key="3">
    <source>
        <dbReference type="Proteomes" id="UP000478052"/>
    </source>
</evidence>
<proteinExistence type="predicted"/>
<dbReference type="OrthoDB" id="6623507at2759"/>